<proteinExistence type="predicted"/>
<dbReference type="PANTHER" id="PTHR47791">
    <property type="entry name" value="MEIOTICALLY UP-REGULATED GENE 191 PROTEIN"/>
    <property type="match status" value="1"/>
</dbReference>
<dbReference type="Pfam" id="PF03663">
    <property type="entry name" value="Glyco_hydro_76"/>
    <property type="match status" value="1"/>
</dbReference>
<gene>
    <name evidence="2" type="ORF">BU26DRAFT_36959</name>
</gene>
<dbReference type="OrthoDB" id="9984024at2759"/>
<feature type="chain" id="PRO_5025680358" evidence="1">
    <location>
        <begin position="20"/>
        <end position="349"/>
    </location>
</feature>
<dbReference type="GeneID" id="54575853"/>
<dbReference type="SUPFAM" id="SSF48208">
    <property type="entry name" value="Six-hairpin glycosidases"/>
    <property type="match status" value="1"/>
</dbReference>
<evidence type="ECO:0000256" key="1">
    <source>
        <dbReference type="SAM" id="SignalP"/>
    </source>
</evidence>
<keyword evidence="3" id="KW-1185">Reference proteome</keyword>
<dbReference type="GO" id="GO:0005975">
    <property type="term" value="P:carbohydrate metabolic process"/>
    <property type="evidence" value="ECO:0007669"/>
    <property type="project" value="InterPro"/>
</dbReference>
<dbReference type="Proteomes" id="UP000800094">
    <property type="component" value="Unassembled WGS sequence"/>
</dbReference>
<accession>A0A6A6J3J3</accession>
<evidence type="ECO:0000313" key="2">
    <source>
        <dbReference type="EMBL" id="KAF2257138.1"/>
    </source>
</evidence>
<keyword evidence="1" id="KW-0732">Signal</keyword>
<dbReference type="GO" id="GO:0016787">
    <property type="term" value="F:hydrolase activity"/>
    <property type="evidence" value="ECO:0007669"/>
    <property type="project" value="UniProtKB-KW"/>
</dbReference>
<protein>
    <submittedName>
        <fullName evidence="2">Glycoside hydrolase family 76 protein</fullName>
    </submittedName>
</protein>
<reference evidence="2" key="1">
    <citation type="journal article" date="2020" name="Stud. Mycol.">
        <title>101 Dothideomycetes genomes: a test case for predicting lifestyles and emergence of pathogens.</title>
        <authorList>
            <person name="Haridas S."/>
            <person name="Albert R."/>
            <person name="Binder M."/>
            <person name="Bloem J."/>
            <person name="Labutti K."/>
            <person name="Salamov A."/>
            <person name="Andreopoulos B."/>
            <person name="Baker S."/>
            <person name="Barry K."/>
            <person name="Bills G."/>
            <person name="Bluhm B."/>
            <person name="Cannon C."/>
            <person name="Castanera R."/>
            <person name="Culley D."/>
            <person name="Daum C."/>
            <person name="Ezra D."/>
            <person name="Gonzalez J."/>
            <person name="Henrissat B."/>
            <person name="Kuo A."/>
            <person name="Liang C."/>
            <person name="Lipzen A."/>
            <person name="Lutzoni F."/>
            <person name="Magnuson J."/>
            <person name="Mondo S."/>
            <person name="Nolan M."/>
            <person name="Ohm R."/>
            <person name="Pangilinan J."/>
            <person name="Park H.-J."/>
            <person name="Ramirez L."/>
            <person name="Alfaro M."/>
            <person name="Sun H."/>
            <person name="Tritt A."/>
            <person name="Yoshinaga Y."/>
            <person name="Zwiers L.-H."/>
            <person name="Turgeon B."/>
            <person name="Goodwin S."/>
            <person name="Spatafora J."/>
            <person name="Crous P."/>
            <person name="Grigoriev I."/>
        </authorList>
    </citation>
    <scope>NUCLEOTIDE SEQUENCE</scope>
    <source>
        <strain evidence="2">CBS 122368</strain>
    </source>
</reference>
<dbReference type="EMBL" id="ML987189">
    <property type="protein sequence ID" value="KAF2257138.1"/>
    <property type="molecule type" value="Genomic_DNA"/>
</dbReference>
<keyword evidence="2" id="KW-0378">Hydrolase</keyword>
<feature type="signal peptide" evidence="1">
    <location>
        <begin position="1"/>
        <end position="19"/>
    </location>
</feature>
<name>A0A6A6J3J3_9PLEO</name>
<evidence type="ECO:0000313" key="3">
    <source>
        <dbReference type="Proteomes" id="UP000800094"/>
    </source>
</evidence>
<dbReference type="InterPro" id="IPR008928">
    <property type="entry name" value="6-hairpin_glycosidase_sf"/>
</dbReference>
<organism evidence="2 3">
    <name type="scientific">Trematosphaeria pertusa</name>
    <dbReference type="NCBI Taxonomy" id="390896"/>
    <lineage>
        <taxon>Eukaryota</taxon>
        <taxon>Fungi</taxon>
        <taxon>Dikarya</taxon>
        <taxon>Ascomycota</taxon>
        <taxon>Pezizomycotina</taxon>
        <taxon>Dothideomycetes</taxon>
        <taxon>Pleosporomycetidae</taxon>
        <taxon>Pleosporales</taxon>
        <taxon>Massarineae</taxon>
        <taxon>Trematosphaeriaceae</taxon>
        <taxon>Trematosphaeria</taxon>
    </lineage>
</organism>
<dbReference type="RefSeq" id="XP_033692142.1">
    <property type="nucleotide sequence ID" value="XM_033822523.1"/>
</dbReference>
<dbReference type="InterPro" id="IPR053169">
    <property type="entry name" value="MUG_Protein"/>
</dbReference>
<sequence length="349" mass="38139">MKYSSALFFSLLYVSPAVADFADNANAAIKTLQDKWYSADTGLWNDYWWQSGNIVEALARFGQHDASFKQTATDIIANTYAKSPNQKGYSNWKNDYYDDMGWWALGWIAAYDLTSDAKYLNSAKDLFEDMTGGWTTPCNGGIWWNKEKTSIAAIANELFLSTAAHLANRVGGDEKADYVHWAQMEWDWFWTKGFINGDNVINDGIDISTCTNNGQTTFTYNQGVILGGLSELARATGDGGYIDHANQIANGALTHLTDNGILTEPVSGPLDDQGSQFKGAFVRGLAVLNGNEPQQSFTDFLKKNADSAWTNAKNSEGVIEDRWQGGSDNTNAATQASGIDVLVAAAQAS</sequence>
<dbReference type="AlphaFoldDB" id="A0A6A6J3J3"/>
<dbReference type="InterPro" id="IPR005198">
    <property type="entry name" value="Glyco_hydro_76"/>
</dbReference>
<dbReference type="Gene3D" id="1.50.10.20">
    <property type="match status" value="1"/>
</dbReference>
<dbReference type="PANTHER" id="PTHR47791:SF1">
    <property type="entry name" value="ENDO MANNANASE, GH76 FAMILY (EUROFUNG)"/>
    <property type="match status" value="1"/>
</dbReference>